<accession>A0AAD8A242</accession>
<feature type="non-terminal residue" evidence="1">
    <location>
        <position position="1"/>
    </location>
</feature>
<dbReference type="Proteomes" id="UP001233999">
    <property type="component" value="Unassembled WGS sequence"/>
</dbReference>
<proteinExistence type="predicted"/>
<gene>
    <name evidence="1" type="ORF">L9F63_027783</name>
</gene>
<feature type="non-terminal residue" evidence="1">
    <location>
        <position position="122"/>
    </location>
</feature>
<reference evidence="1" key="1">
    <citation type="journal article" date="2023" name="IScience">
        <title>Live-bearing cockroach genome reveals convergent evolutionary mechanisms linked to viviparity in insects and beyond.</title>
        <authorList>
            <person name="Fouks B."/>
            <person name="Harrison M.C."/>
            <person name="Mikhailova A.A."/>
            <person name="Marchal E."/>
            <person name="English S."/>
            <person name="Carruthers M."/>
            <person name="Jennings E.C."/>
            <person name="Chiamaka E.L."/>
            <person name="Frigard R.A."/>
            <person name="Pippel M."/>
            <person name="Attardo G.M."/>
            <person name="Benoit J.B."/>
            <person name="Bornberg-Bauer E."/>
            <person name="Tobe S.S."/>
        </authorList>
    </citation>
    <scope>NUCLEOTIDE SEQUENCE</scope>
    <source>
        <strain evidence="1">Stay&amp;Tobe</strain>
    </source>
</reference>
<dbReference type="EMBL" id="JASPKZ010004102">
    <property type="protein sequence ID" value="KAJ9591007.1"/>
    <property type="molecule type" value="Genomic_DNA"/>
</dbReference>
<organism evidence="1 2">
    <name type="scientific">Diploptera punctata</name>
    <name type="common">Pacific beetle cockroach</name>
    <dbReference type="NCBI Taxonomy" id="6984"/>
    <lineage>
        <taxon>Eukaryota</taxon>
        <taxon>Metazoa</taxon>
        <taxon>Ecdysozoa</taxon>
        <taxon>Arthropoda</taxon>
        <taxon>Hexapoda</taxon>
        <taxon>Insecta</taxon>
        <taxon>Pterygota</taxon>
        <taxon>Neoptera</taxon>
        <taxon>Polyneoptera</taxon>
        <taxon>Dictyoptera</taxon>
        <taxon>Blattodea</taxon>
        <taxon>Blaberoidea</taxon>
        <taxon>Blaberidae</taxon>
        <taxon>Diplopterinae</taxon>
        <taxon>Diploptera</taxon>
    </lineage>
</organism>
<dbReference type="AlphaFoldDB" id="A0AAD8A242"/>
<comment type="caution">
    <text evidence="1">The sequence shown here is derived from an EMBL/GenBank/DDBJ whole genome shotgun (WGS) entry which is preliminary data.</text>
</comment>
<evidence type="ECO:0000313" key="1">
    <source>
        <dbReference type="EMBL" id="KAJ9591007.1"/>
    </source>
</evidence>
<keyword evidence="2" id="KW-1185">Reference proteome</keyword>
<sequence length="122" mass="13760">AASSITEEDIVEITSVRQCFLRLGTCGWKAAVEQLFEEQTLHHCAAAVSNTIAAGTHVAFCHVLHKKLRTVFICRGVTEHAPRWCKHNSEQRSRCNALLVNVNMVPNYTDGFHSRVHDYIKQ</sequence>
<reference evidence="1" key="2">
    <citation type="submission" date="2023-05" db="EMBL/GenBank/DDBJ databases">
        <authorList>
            <person name="Fouks B."/>
        </authorList>
    </citation>
    <scope>NUCLEOTIDE SEQUENCE</scope>
    <source>
        <strain evidence="1">Stay&amp;Tobe</strain>
        <tissue evidence="1">Testes</tissue>
    </source>
</reference>
<name>A0AAD8A242_DIPPU</name>
<evidence type="ECO:0000313" key="2">
    <source>
        <dbReference type="Proteomes" id="UP001233999"/>
    </source>
</evidence>
<protein>
    <submittedName>
        <fullName evidence="1">Uncharacterized protein</fullName>
    </submittedName>
</protein>